<feature type="signal peptide" evidence="1">
    <location>
        <begin position="1"/>
        <end position="24"/>
    </location>
</feature>
<dbReference type="GO" id="GO:0005615">
    <property type="term" value="C:extracellular space"/>
    <property type="evidence" value="ECO:0007669"/>
    <property type="project" value="TreeGrafter"/>
</dbReference>
<gene>
    <name evidence="3" type="ORF">HOLleu_23069</name>
</gene>
<dbReference type="InterPro" id="IPR014716">
    <property type="entry name" value="Fibrinogen_a/b/g_C_1"/>
</dbReference>
<dbReference type="Proteomes" id="UP001152320">
    <property type="component" value="Chromosome 11"/>
</dbReference>
<proteinExistence type="predicted"/>
<protein>
    <submittedName>
        <fullName evidence="3">Fibrinogen-like protein A</fullName>
    </submittedName>
</protein>
<dbReference type="Gene3D" id="3.90.215.10">
    <property type="entry name" value="Gamma Fibrinogen, chain A, domain 1"/>
    <property type="match status" value="2"/>
</dbReference>
<evidence type="ECO:0000313" key="4">
    <source>
        <dbReference type="Proteomes" id="UP001152320"/>
    </source>
</evidence>
<dbReference type="CDD" id="cd19941">
    <property type="entry name" value="TIL"/>
    <property type="match status" value="1"/>
</dbReference>
<feature type="domain" description="Fibrinogen C-terminal" evidence="2">
    <location>
        <begin position="305"/>
        <end position="528"/>
    </location>
</feature>
<dbReference type="AlphaFoldDB" id="A0A9Q1H4F4"/>
<name>A0A9Q1H4F4_HOLLE</name>
<dbReference type="InterPro" id="IPR002181">
    <property type="entry name" value="Fibrinogen_a/b/g_C_dom"/>
</dbReference>
<dbReference type="SUPFAM" id="SSF56496">
    <property type="entry name" value="Fibrinogen C-terminal domain-like"/>
    <property type="match status" value="2"/>
</dbReference>
<evidence type="ECO:0000313" key="3">
    <source>
        <dbReference type="EMBL" id="KAJ8032969.1"/>
    </source>
</evidence>
<feature type="domain" description="Fibrinogen C-terminal" evidence="2">
    <location>
        <begin position="45"/>
        <end position="183"/>
    </location>
</feature>
<comment type="caution">
    <text evidence="3">The sequence shown here is derived from an EMBL/GenBank/DDBJ whole genome shotgun (WGS) entry which is preliminary data.</text>
</comment>
<organism evidence="3 4">
    <name type="scientific">Holothuria leucospilota</name>
    <name type="common">Black long sea cucumber</name>
    <name type="synonym">Mertensiothuria leucospilota</name>
    <dbReference type="NCBI Taxonomy" id="206669"/>
    <lineage>
        <taxon>Eukaryota</taxon>
        <taxon>Metazoa</taxon>
        <taxon>Echinodermata</taxon>
        <taxon>Eleutherozoa</taxon>
        <taxon>Echinozoa</taxon>
        <taxon>Holothuroidea</taxon>
        <taxon>Aspidochirotacea</taxon>
        <taxon>Aspidochirotida</taxon>
        <taxon>Holothuriidae</taxon>
        <taxon>Holothuria</taxon>
    </lineage>
</organism>
<evidence type="ECO:0000256" key="1">
    <source>
        <dbReference type="SAM" id="SignalP"/>
    </source>
</evidence>
<feature type="chain" id="PRO_5040134413" evidence="1">
    <location>
        <begin position="25"/>
        <end position="528"/>
    </location>
</feature>
<keyword evidence="1" id="KW-0732">Signal</keyword>
<sequence>MDHLQCKVFFGLVICLWTAKISQAYQTVENDLTDENSLASSYFFYQRPEYPRDCQEVQDHCSYTNTSGLYLIKPDGYPEPFEVYCENRQDSAGWTVIQRREEGIVYFDRNWTEYKLGFGFLATEFWLGNDKISCLTNQKKYELRIDITNSYGMSFYAIYNMFRISDEVSKYNLASLGEYSGNADTHITWCKINTGYENCTCQKSCENPHECLDTCDDEDICICPEDYYLMERLCVPRKQCGCHMFEGILIPEGGVHADSDCSRLAICRNGQLRWDETYECGNNEVCEIRNNIRQCYCKPGSIGDGADCITATDCSDLYDAGFTESGVYNIKPTSWLEEAFEVYCNMSDGGGWTVFQRRIDGSVDFYQNWTTYEIGFGSADHEMWLGNKKLYHLTKQKRYTLRVDLVNREGSPYYAKFNHFRIGNKDSKYQLLQLGDYSGTADTQSTPNGYALTYHLNQAFSLWDEDNDAGSSNCAEGNHSAWWYKNCDNSDLNSDYHAAWGSDASIEWYYLPGSNYNILYTEMSLRPF</sequence>
<dbReference type="NCBIfam" id="NF040941">
    <property type="entry name" value="GGGWT_bact"/>
    <property type="match status" value="1"/>
</dbReference>
<dbReference type="PANTHER" id="PTHR19143">
    <property type="entry name" value="FIBRINOGEN/TENASCIN/ANGIOPOEITIN"/>
    <property type="match status" value="1"/>
</dbReference>
<dbReference type="Pfam" id="PF00147">
    <property type="entry name" value="Fibrinogen_C"/>
    <property type="match status" value="2"/>
</dbReference>
<reference evidence="3" key="1">
    <citation type="submission" date="2021-10" db="EMBL/GenBank/DDBJ databases">
        <title>Tropical sea cucumber genome reveals ecological adaptation and Cuvierian tubules defense mechanism.</title>
        <authorList>
            <person name="Chen T."/>
        </authorList>
    </citation>
    <scope>NUCLEOTIDE SEQUENCE</scope>
    <source>
        <strain evidence="3">Nanhai2018</strain>
        <tissue evidence="3">Muscle</tissue>
    </source>
</reference>
<dbReference type="EMBL" id="JAIZAY010000011">
    <property type="protein sequence ID" value="KAJ8032969.1"/>
    <property type="molecule type" value="Genomic_DNA"/>
</dbReference>
<dbReference type="InterPro" id="IPR050373">
    <property type="entry name" value="Fibrinogen_C-term_domain"/>
</dbReference>
<dbReference type="CDD" id="cd00087">
    <property type="entry name" value="FReD"/>
    <property type="match status" value="1"/>
</dbReference>
<evidence type="ECO:0000259" key="2">
    <source>
        <dbReference type="PROSITE" id="PS51406"/>
    </source>
</evidence>
<dbReference type="SMART" id="SM00186">
    <property type="entry name" value="FBG"/>
    <property type="match status" value="2"/>
</dbReference>
<dbReference type="PROSITE" id="PS51406">
    <property type="entry name" value="FIBRINOGEN_C_2"/>
    <property type="match status" value="2"/>
</dbReference>
<accession>A0A9Q1H4F4</accession>
<dbReference type="InterPro" id="IPR036056">
    <property type="entry name" value="Fibrinogen-like_C"/>
</dbReference>
<keyword evidence="4" id="KW-1185">Reference proteome</keyword>